<comment type="caution">
    <text evidence="3">The sequence shown here is derived from an EMBL/GenBank/DDBJ whole genome shotgun (WGS) entry which is preliminary data.</text>
</comment>
<proteinExistence type="predicted"/>
<evidence type="ECO:0000259" key="2">
    <source>
        <dbReference type="Pfam" id="PF14392"/>
    </source>
</evidence>
<dbReference type="Pfam" id="PF14392">
    <property type="entry name" value="zf-CCHC_4"/>
    <property type="match status" value="1"/>
</dbReference>
<protein>
    <recommendedName>
        <fullName evidence="2">Zinc knuckle CX2CX4HX4C domain-containing protein</fullName>
    </recommendedName>
</protein>
<dbReference type="AlphaFoldDB" id="A0AAW2J7H4"/>
<evidence type="ECO:0000256" key="1">
    <source>
        <dbReference type="SAM" id="MobiDB-lite"/>
    </source>
</evidence>
<feature type="domain" description="Zinc knuckle CX2CX4HX4C" evidence="2">
    <location>
        <begin position="46"/>
        <end position="93"/>
    </location>
</feature>
<organism evidence="3">
    <name type="scientific">Sesamum radiatum</name>
    <name type="common">Black benniseed</name>
    <dbReference type="NCBI Taxonomy" id="300843"/>
    <lineage>
        <taxon>Eukaryota</taxon>
        <taxon>Viridiplantae</taxon>
        <taxon>Streptophyta</taxon>
        <taxon>Embryophyta</taxon>
        <taxon>Tracheophyta</taxon>
        <taxon>Spermatophyta</taxon>
        <taxon>Magnoliopsida</taxon>
        <taxon>eudicotyledons</taxon>
        <taxon>Gunneridae</taxon>
        <taxon>Pentapetalae</taxon>
        <taxon>asterids</taxon>
        <taxon>lamiids</taxon>
        <taxon>Lamiales</taxon>
        <taxon>Pedaliaceae</taxon>
        <taxon>Sesamum</taxon>
    </lineage>
</organism>
<name>A0AAW2J7H4_SESRA</name>
<gene>
    <name evidence="3" type="ORF">Sradi_7050300</name>
</gene>
<reference evidence="3" key="2">
    <citation type="journal article" date="2024" name="Plant">
        <title>Genomic evolution and insights into agronomic trait innovations of Sesamum species.</title>
        <authorList>
            <person name="Miao H."/>
            <person name="Wang L."/>
            <person name="Qu L."/>
            <person name="Liu H."/>
            <person name="Sun Y."/>
            <person name="Le M."/>
            <person name="Wang Q."/>
            <person name="Wei S."/>
            <person name="Zheng Y."/>
            <person name="Lin W."/>
            <person name="Duan Y."/>
            <person name="Cao H."/>
            <person name="Xiong S."/>
            <person name="Wang X."/>
            <person name="Wei L."/>
            <person name="Li C."/>
            <person name="Ma Q."/>
            <person name="Ju M."/>
            <person name="Zhao R."/>
            <person name="Li G."/>
            <person name="Mu C."/>
            <person name="Tian Q."/>
            <person name="Mei H."/>
            <person name="Zhang T."/>
            <person name="Gao T."/>
            <person name="Zhang H."/>
        </authorList>
    </citation>
    <scope>NUCLEOTIDE SEQUENCE</scope>
    <source>
        <strain evidence="3">G02</strain>
    </source>
</reference>
<dbReference type="InterPro" id="IPR025836">
    <property type="entry name" value="Zn_knuckle_CX2CX4HX4C"/>
</dbReference>
<accession>A0AAW2J7H4</accession>
<sequence length="149" mass="17103">MFMVYLSIRYRGRSQASLERSGQICYVDMDTVGHVWGSYMRIRVSIDVTKPPKPVLKIRTTLRDEQLLSFTYEKLPNYCYLCSCLAASSKFCELRFAWDFTDPREATPFGPWLRATNLPSGRNRGFAGSRNMPTPQISFPTQKFPPSPS</sequence>
<dbReference type="EMBL" id="JACGWJ010000617">
    <property type="protein sequence ID" value="KAL0290424.1"/>
    <property type="molecule type" value="Genomic_DNA"/>
</dbReference>
<reference evidence="3" key="1">
    <citation type="submission" date="2020-06" db="EMBL/GenBank/DDBJ databases">
        <authorList>
            <person name="Li T."/>
            <person name="Hu X."/>
            <person name="Zhang T."/>
            <person name="Song X."/>
            <person name="Zhang H."/>
            <person name="Dai N."/>
            <person name="Sheng W."/>
            <person name="Hou X."/>
            <person name="Wei L."/>
        </authorList>
    </citation>
    <scope>NUCLEOTIDE SEQUENCE</scope>
    <source>
        <strain evidence="3">G02</strain>
        <tissue evidence="3">Leaf</tissue>
    </source>
</reference>
<evidence type="ECO:0000313" key="3">
    <source>
        <dbReference type="EMBL" id="KAL0290424.1"/>
    </source>
</evidence>
<feature type="region of interest" description="Disordered" evidence="1">
    <location>
        <begin position="123"/>
        <end position="149"/>
    </location>
</feature>
<feature type="compositionally biased region" description="Polar residues" evidence="1">
    <location>
        <begin position="131"/>
        <end position="141"/>
    </location>
</feature>